<keyword evidence="1" id="KW-0479">Metal-binding</keyword>
<evidence type="ECO:0000256" key="3">
    <source>
        <dbReference type="ARBA" id="ARBA00022833"/>
    </source>
</evidence>
<dbReference type="AlphaFoldDB" id="A0AAD8W3N1"/>
<evidence type="ECO:0000313" key="8">
    <source>
        <dbReference type="Proteomes" id="UP001231189"/>
    </source>
</evidence>
<protein>
    <recommendedName>
        <fullName evidence="6">BED-type domain-containing protein</fullName>
    </recommendedName>
</protein>
<evidence type="ECO:0000256" key="2">
    <source>
        <dbReference type="ARBA" id="ARBA00022771"/>
    </source>
</evidence>
<dbReference type="GO" id="GO:0005634">
    <property type="term" value="C:nucleus"/>
    <property type="evidence" value="ECO:0007669"/>
    <property type="project" value="TreeGrafter"/>
</dbReference>
<dbReference type="GO" id="GO:0006357">
    <property type="term" value="P:regulation of transcription by RNA polymerase II"/>
    <property type="evidence" value="ECO:0007669"/>
    <property type="project" value="TreeGrafter"/>
</dbReference>
<proteinExistence type="predicted"/>
<dbReference type="PANTHER" id="PTHR34396:SF25">
    <property type="entry name" value="BOUNDARY ELEMENT ASSOCIATED FACTOR"/>
    <property type="match status" value="1"/>
</dbReference>
<dbReference type="PROSITE" id="PS50808">
    <property type="entry name" value="ZF_BED"/>
    <property type="match status" value="1"/>
</dbReference>
<dbReference type="InterPro" id="IPR003656">
    <property type="entry name" value="Znf_BED"/>
</dbReference>
<gene>
    <name evidence="7" type="ORF">QYE76_005953</name>
</gene>
<sequence>MSDFGLDPIQYNPYDPPLVDPNIPFTQQPFDPSQYPPYTHSSQHSSTSQSTSTTTTGTKRRKKTSPVWDHFEEEEYEEDGVMKLQARCKWPGCGKAMSTGGKGGTGHMARHIASHQAKDEQAALIQTRIGFNSDNELYYMHRVISLLQDIATPKEHCDEKHLSPNCGAHDHQLQLLSPLPLELPLAASGYAKSWSLLLELPLLPSVKPRTSSPLAMSASRSVTIRTQAPREVLSERKKTTGWERSSARLLPWRCLTRKFTLVGQSITTVQSICAQRSNNNNTSGLTMVGEGNQLEWSISDAANDIIDEGRRG</sequence>
<dbReference type="SMART" id="SM00614">
    <property type="entry name" value="ZnF_BED"/>
    <property type="match status" value="1"/>
</dbReference>
<name>A0AAD8W3N1_LOLMU</name>
<dbReference type="InterPro" id="IPR036236">
    <property type="entry name" value="Znf_C2H2_sf"/>
</dbReference>
<evidence type="ECO:0000259" key="6">
    <source>
        <dbReference type="PROSITE" id="PS50808"/>
    </source>
</evidence>
<evidence type="ECO:0000256" key="1">
    <source>
        <dbReference type="ARBA" id="ARBA00022723"/>
    </source>
</evidence>
<feature type="region of interest" description="Disordered" evidence="5">
    <location>
        <begin position="1"/>
        <end position="66"/>
    </location>
</feature>
<feature type="compositionally biased region" description="Low complexity" evidence="5">
    <location>
        <begin position="39"/>
        <end position="56"/>
    </location>
</feature>
<reference evidence="7" key="1">
    <citation type="submission" date="2023-07" db="EMBL/GenBank/DDBJ databases">
        <title>A chromosome-level genome assembly of Lolium multiflorum.</title>
        <authorList>
            <person name="Chen Y."/>
            <person name="Copetti D."/>
            <person name="Kolliker R."/>
            <person name="Studer B."/>
        </authorList>
    </citation>
    <scope>NUCLEOTIDE SEQUENCE</scope>
    <source>
        <strain evidence="7">02402/16</strain>
        <tissue evidence="7">Leaf</tissue>
    </source>
</reference>
<dbReference type="EMBL" id="JAUUTY010000005">
    <property type="protein sequence ID" value="KAK1631638.1"/>
    <property type="molecule type" value="Genomic_DNA"/>
</dbReference>
<accession>A0AAD8W3N1</accession>
<keyword evidence="2 4" id="KW-0863">Zinc-finger</keyword>
<dbReference type="InterPro" id="IPR053031">
    <property type="entry name" value="Cuticle_assoc_protein"/>
</dbReference>
<dbReference type="PANTHER" id="PTHR34396">
    <property type="entry name" value="OS03G0264950 PROTEIN-RELATED"/>
    <property type="match status" value="1"/>
</dbReference>
<organism evidence="7 8">
    <name type="scientific">Lolium multiflorum</name>
    <name type="common">Italian ryegrass</name>
    <name type="synonym">Lolium perenne subsp. multiflorum</name>
    <dbReference type="NCBI Taxonomy" id="4521"/>
    <lineage>
        <taxon>Eukaryota</taxon>
        <taxon>Viridiplantae</taxon>
        <taxon>Streptophyta</taxon>
        <taxon>Embryophyta</taxon>
        <taxon>Tracheophyta</taxon>
        <taxon>Spermatophyta</taxon>
        <taxon>Magnoliopsida</taxon>
        <taxon>Liliopsida</taxon>
        <taxon>Poales</taxon>
        <taxon>Poaceae</taxon>
        <taxon>BOP clade</taxon>
        <taxon>Pooideae</taxon>
        <taxon>Poodae</taxon>
        <taxon>Poeae</taxon>
        <taxon>Poeae Chloroplast Group 2 (Poeae type)</taxon>
        <taxon>Loliodinae</taxon>
        <taxon>Loliinae</taxon>
        <taxon>Lolium</taxon>
    </lineage>
</organism>
<evidence type="ECO:0000256" key="4">
    <source>
        <dbReference type="PROSITE-ProRule" id="PRU00027"/>
    </source>
</evidence>
<comment type="caution">
    <text evidence="7">The sequence shown here is derived from an EMBL/GenBank/DDBJ whole genome shotgun (WGS) entry which is preliminary data.</text>
</comment>
<dbReference type="SUPFAM" id="SSF57667">
    <property type="entry name" value="beta-beta-alpha zinc fingers"/>
    <property type="match status" value="1"/>
</dbReference>
<evidence type="ECO:0000256" key="5">
    <source>
        <dbReference type="SAM" id="MobiDB-lite"/>
    </source>
</evidence>
<dbReference type="Proteomes" id="UP001231189">
    <property type="component" value="Unassembled WGS sequence"/>
</dbReference>
<evidence type="ECO:0000313" key="7">
    <source>
        <dbReference type="EMBL" id="KAK1631638.1"/>
    </source>
</evidence>
<keyword evidence="3" id="KW-0862">Zinc</keyword>
<dbReference type="GO" id="GO:1990837">
    <property type="term" value="F:sequence-specific double-stranded DNA binding"/>
    <property type="evidence" value="ECO:0007669"/>
    <property type="project" value="TreeGrafter"/>
</dbReference>
<dbReference type="GO" id="GO:0008270">
    <property type="term" value="F:zinc ion binding"/>
    <property type="evidence" value="ECO:0007669"/>
    <property type="project" value="UniProtKB-KW"/>
</dbReference>
<keyword evidence="8" id="KW-1185">Reference proteome</keyword>
<feature type="domain" description="BED-type" evidence="6">
    <location>
        <begin position="62"/>
        <end position="122"/>
    </location>
</feature>